<accession>A0ABR1V777</accession>
<dbReference type="Proteomes" id="UP001433268">
    <property type="component" value="Unassembled WGS sequence"/>
</dbReference>
<proteinExistence type="predicted"/>
<protein>
    <submittedName>
        <fullName evidence="2">Uncharacterized protein</fullName>
    </submittedName>
</protein>
<dbReference type="RefSeq" id="XP_066663799.1">
    <property type="nucleotide sequence ID" value="XM_066818107.1"/>
</dbReference>
<comment type="caution">
    <text evidence="2">The sequence shown here is derived from an EMBL/GenBank/DDBJ whole genome shotgun (WGS) entry which is preliminary data.</text>
</comment>
<sequence>MQNQQQKNKKKRAADNGNNNANANGNGNGNAAPATNNNCCHHHCCGNHCAGAPVNGNGNNQSAPADAPDDDSSSSSSASASSSSESEEEDPEARRHKDWTDHAWFDIFGQLYPPTRRFTADRFWSRRDCRILAIMESKYEGVKWAEFSAQFCNATGRYVPPEYIQYKMESDGVPIGSDDEDEDNSDEDYEDEFVETDSSSDGDEE</sequence>
<feature type="region of interest" description="Disordered" evidence="1">
    <location>
        <begin position="1"/>
        <end position="32"/>
    </location>
</feature>
<dbReference type="GeneID" id="92051167"/>
<feature type="compositionally biased region" description="Low complexity" evidence="1">
    <location>
        <begin position="73"/>
        <end position="84"/>
    </location>
</feature>
<organism evidence="2 3">
    <name type="scientific">Apiospora hydei</name>
    <dbReference type="NCBI Taxonomy" id="1337664"/>
    <lineage>
        <taxon>Eukaryota</taxon>
        <taxon>Fungi</taxon>
        <taxon>Dikarya</taxon>
        <taxon>Ascomycota</taxon>
        <taxon>Pezizomycotina</taxon>
        <taxon>Sordariomycetes</taxon>
        <taxon>Xylariomycetidae</taxon>
        <taxon>Amphisphaeriales</taxon>
        <taxon>Apiosporaceae</taxon>
        <taxon>Apiospora</taxon>
    </lineage>
</organism>
<feature type="region of interest" description="Disordered" evidence="1">
    <location>
        <begin position="60"/>
        <end position="97"/>
    </location>
</feature>
<feature type="region of interest" description="Disordered" evidence="1">
    <location>
        <begin position="169"/>
        <end position="205"/>
    </location>
</feature>
<feature type="compositionally biased region" description="Acidic residues" evidence="1">
    <location>
        <begin position="177"/>
        <end position="205"/>
    </location>
</feature>
<evidence type="ECO:0000256" key="1">
    <source>
        <dbReference type="SAM" id="MobiDB-lite"/>
    </source>
</evidence>
<dbReference type="EMBL" id="JAQQWN010000009">
    <property type="protein sequence ID" value="KAK8067046.1"/>
    <property type="molecule type" value="Genomic_DNA"/>
</dbReference>
<feature type="compositionally biased region" description="Low complexity" evidence="1">
    <location>
        <begin position="15"/>
        <end position="32"/>
    </location>
</feature>
<reference evidence="2 3" key="1">
    <citation type="submission" date="2023-01" db="EMBL/GenBank/DDBJ databases">
        <title>Analysis of 21 Apiospora genomes using comparative genomics revels a genus with tremendous synthesis potential of carbohydrate active enzymes and secondary metabolites.</title>
        <authorList>
            <person name="Sorensen T."/>
        </authorList>
    </citation>
    <scope>NUCLEOTIDE SEQUENCE [LARGE SCALE GENOMIC DNA]</scope>
    <source>
        <strain evidence="2 3">CBS 114990</strain>
    </source>
</reference>
<keyword evidence="3" id="KW-1185">Reference proteome</keyword>
<gene>
    <name evidence="2" type="ORF">PG997_013793</name>
</gene>
<evidence type="ECO:0000313" key="3">
    <source>
        <dbReference type="Proteomes" id="UP001433268"/>
    </source>
</evidence>
<evidence type="ECO:0000313" key="2">
    <source>
        <dbReference type="EMBL" id="KAK8067046.1"/>
    </source>
</evidence>
<name>A0ABR1V777_9PEZI</name>